<protein>
    <submittedName>
        <fullName evidence="2">Uncharacterized protein</fullName>
    </submittedName>
</protein>
<comment type="caution">
    <text evidence="2">The sequence shown here is derived from an EMBL/GenBank/DDBJ whole genome shotgun (WGS) entry which is preliminary data.</text>
</comment>
<dbReference type="EMBL" id="SJOL01007059">
    <property type="protein sequence ID" value="TGZ63763.1"/>
    <property type="molecule type" value="Genomic_DNA"/>
</dbReference>
<feature type="region of interest" description="Disordered" evidence="1">
    <location>
        <begin position="39"/>
        <end position="81"/>
    </location>
</feature>
<evidence type="ECO:0000313" key="3">
    <source>
        <dbReference type="Proteomes" id="UP000308267"/>
    </source>
</evidence>
<gene>
    <name evidence="2" type="ORF">CRM22_006739</name>
</gene>
<evidence type="ECO:0000313" key="2">
    <source>
        <dbReference type="EMBL" id="TGZ63763.1"/>
    </source>
</evidence>
<organism evidence="2 3">
    <name type="scientific">Opisthorchis felineus</name>
    <dbReference type="NCBI Taxonomy" id="147828"/>
    <lineage>
        <taxon>Eukaryota</taxon>
        <taxon>Metazoa</taxon>
        <taxon>Spiralia</taxon>
        <taxon>Lophotrochozoa</taxon>
        <taxon>Platyhelminthes</taxon>
        <taxon>Trematoda</taxon>
        <taxon>Digenea</taxon>
        <taxon>Opisthorchiida</taxon>
        <taxon>Opisthorchiata</taxon>
        <taxon>Opisthorchiidae</taxon>
        <taxon>Opisthorchis</taxon>
    </lineage>
</organism>
<proteinExistence type="predicted"/>
<accession>A0A4S2LJG6</accession>
<keyword evidence="3" id="KW-1185">Reference proteome</keyword>
<dbReference type="Proteomes" id="UP000308267">
    <property type="component" value="Unassembled WGS sequence"/>
</dbReference>
<sequence>MGRLQSRCLAEHSWTNCTRCLPPSQSKTFGMLSGRKPCLAQTASSSSSSKQFRPEKSELPFSQRKPGQNNQSASGNVPWRP</sequence>
<feature type="compositionally biased region" description="Polar residues" evidence="1">
    <location>
        <begin position="65"/>
        <end position="75"/>
    </location>
</feature>
<name>A0A4S2LJG6_OPIFE</name>
<reference evidence="2 3" key="1">
    <citation type="journal article" date="2019" name="BMC Genomics">
        <title>New insights from Opisthorchis felineus genome: update on genomics of the epidemiologically important liver flukes.</title>
        <authorList>
            <person name="Ershov N.I."/>
            <person name="Mordvinov V.A."/>
            <person name="Prokhortchouk E.B."/>
            <person name="Pakharukova M.Y."/>
            <person name="Gunbin K.V."/>
            <person name="Ustyantsev K."/>
            <person name="Genaev M.A."/>
            <person name="Blinov A.G."/>
            <person name="Mazur A."/>
            <person name="Boulygina E."/>
            <person name="Tsygankova S."/>
            <person name="Khrameeva E."/>
            <person name="Chekanov N."/>
            <person name="Fan G."/>
            <person name="Xiao A."/>
            <person name="Zhang H."/>
            <person name="Xu X."/>
            <person name="Yang H."/>
            <person name="Solovyev V."/>
            <person name="Lee S.M."/>
            <person name="Liu X."/>
            <person name="Afonnikov D.A."/>
            <person name="Skryabin K.G."/>
        </authorList>
    </citation>
    <scope>NUCLEOTIDE SEQUENCE [LARGE SCALE GENOMIC DNA]</scope>
    <source>
        <strain evidence="2">AK-0245</strain>
        <tissue evidence="2">Whole organism</tissue>
    </source>
</reference>
<dbReference type="AlphaFoldDB" id="A0A4S2LJG6"/>
<evidence type="ECO:0000256" key="1">
    <source>
        <dbReference type="SAM" id="MobiDB-lite"/>
    </source>
</evidence>